<feature type="compositionally biased region" description="Basic residues" evidence="1">
    <location>
        <begin position="320"/>
        <end position="329"/>
    </location>
</feature>
<feature type="compositionally biased region" description="Polar residues" evidence="1">
    <location>
        <begin position="82"/>
        <end position="92"/>
    </location>
</feature>
<evidence type="ECO:0000313" key="3">
    <source>
        <dbReference type="Proteomes" id="UP000717996"/>
    </source>
</evidence>
<feature type="region of interest" description="Disordered" evidence="1">
    <location>
        <begin position="131"/>
        <end position="235"/>
    </location>
</feature>
<protein>
    <submittedName>
        <fullName evidence="2">Uncharacterized protein</fullName>
    </submittedName>
</protein>
<feature type="compositionally biased region" description="Basic and acidic residues" evidence="1">
    <location>
        <begin position="266"/>
        <end position="286"/>
    </location>
</feature>
<name>A0A9P6YBF7_RHIOR</name>
<feature type="compositionally biased region" description="Basic and acidic residues" evidence="1">
    <location>
        <begin position="159"/>
        <end position="172"/>
    </location>
</feature>
<feature type="compositionally biased region" description="Basic and acidic residues" evidence="1">
    <location>
        <begin position="39"/>
        <end position="49"/>
    </location>
</feature>
<comment type="caution">
    <text evidence="2">The sequence shown here is derived from an EMBL/GenBank/DDBJ whole genome shotgun (WGS) entry which is preliminary data.</text>
</comment>
<dbReference type="EMBL" id="JAANIT010000835">
    <property type="protein sequence ID" value="KAG1544113.1"/>
    <property type="molecule type" value="Genomic_DNA"/>
</dbReference>
<dbReference type="OrthoDB" id="2279843at2759"/>
<evidence type="ECO:0000256" key="1">
    <source>
        <dbReference type="SAM" id="MobiDB-lite"/>
    </source>
</evidence>
<feature type="region of interest" description="Disordered" evidence="1">
    <location>
        <begin position="255"/>
        <end position="343"/>
    </location>
</feature>
<evidence type="ECO:0000313" key="2">
    <source>
        <dbReference type="EMBL" id="KAG1544113.1"/>
    </source>
</evidence>
<proteinExistence type="predicted"/>
<accession>A0A9P6YBF7</accession>
<organism evidence="2 3">
    <name type="scientific">Rhizopus oryzae</name>
    <name type="common">Mucormycosis agent</name>
    <name type="synonym">Rhizopus arrhizus var. delemar</name>
    <dbReference type="NCBI Taxonomy" id="64495"/>
    <lineage>
        <taxon>Eukaryota</taxon>
        <taxon>Fungi</taxon>
        <taxon>Fungi incertae sedis</taxon>
        <taxon>Mucoromycota</taxon>
        <taxon>Mucoromycotina</taxon>
        <taxon>Mucoromycetes</taxon>
        <taxon>Mucorales</taxon>
        <taxon>Mucorineae</taxon>
        <taxon>Rhizopodaceae</taxon>
        <taxon>Rhizopus</taxon>
    </lineage>
</organism>
<dbReference type="AlphaFoldDB" id="A0A9P6YBF7"/>
<reference evidence="2" key="1">
    <citation type="journal article" date="2020" name="Microb. Genom.">
        <title>Genetic diversity of clinical and environmental Mucorales isolates obtained from an investigation of mucormycosis cases among solid organ transplant recipients.</title>
        <authorList>
            <person name="Nguyen M.H."/>
            <person name="Kaul D."/>
            <person name="Muto C."/>
            <person name="Cheng S.J."/>
            <person name="Richter R.A."/>
            <person name="Bruno V.M."/>
            <person name="Liu G."/>
            <person name="Beyhan S."/>
            <person name="Sundermann A.J."/>
            <person name="Mounaud S."/>
            <person name="Pasculle A.W."/>
            <person name="Nierman W.C."/>
            <person name="Driscoll E."/>
            <person name="Cumbie R."/>
            <person name="Clancy C.J."/>
            <person name="Dupont C.L."/>
        </authorList>
    </citation>
    <scope>NUCLEOTIDE SEQUENCE</scope>
    <source>
        <strain evidence="2">GL16</strain>
    </source>
</reference>
<gene>
    <name evidence="2" type="ORF">G6F51_006260</name>
</gene>
<dbReference type="Proteomes" id="UP000717996">
    <property type="component" value="Unassembled WGS sequence"/>
</dbReference>
<sequence length="361" mass="41387">MSQRDAMWIYRNPQGLKALESELELLRTRRYNRQNKSSIDNKEAVKESKSYQALQSNKKKEDTSPPSSIQKLPMSKTKENAQFETKANPNSEYSKKPVVKTGGLVSSYLSAFEPSPSVKKDLSNTRKILKRPVQETPKFPIEPPKHIQLPEPMPLVKDTLQKTDKESNKSDKIYLPQLSPELKFTEDHSLSDISSTDGDDTYPQEQQQRPMAKKRVSFNEELTFIPTEESPMPMERKEEGVMIKELLFALNHAEPMGKKPWQAPKEPVELKPPKRTVQKETKKEPQKLSNKLLDMFQPKKSKPAVDLNAITPTKELTHPTKFRPRKPPSLRKNQVSLSVPAATAQPDWRVRTTTKKFEFVA</sequence>
<feature type="region of interest" description="Disordered" evidence="1">
    <location>
        <begin position="31"/>
        <end position="97"/>
    </location>
</feature>